<gene>
    <name evidence="1" type="ORF">PMPD1_0745</name>
</gene>
<keyword evidence="2" id="KW-1185">Reference proteome</keyword>
<reference evidence="1 2" key="1">
    <citation type="submission" date="2020-06" db="EMBL/GenBank/DDBJ databases">
        <title>Genome sequence of Paramixta manurensis strain PD-1.</title>
        <authorList>
            <person name="Lee C.W."/>
            <person name="Kim J."/>
        </authorList>
    </citation>
    <scope>NUCLEOTIDE SEQUENCE [LARGE SCALE GENOMIC DNA]</scope>
    <source>
        <strain evidence="1 2">PD-1</strain>
    </source>
</reference>
<dbReference type="EMBL" id="CP054212">
    <property type="protein sequence ID" value="QKJ85717.1"/>
    <property type="molecule type" value="Genomic_DNA"/>
</dbReference>
<evidence type="ECO:0008006" key="3">
    <source>
        <dbReference type="Google" id="ProtNLM"/>
    </source>
</evidence>
<evidence type="ECO:0000313" key="2">
    <source>
        <dbReference type="Proteomes" id="UP000505325"/>
    </source>
</evidence>
<dbReference type="AlphaFoldDB" id="A0A6M8UBB9"/>
<accession>A0A6M8UBB9</accession>
<name>A0A6M8UBB9_9GAMM</name>
<sequence>MSGLEQYYAGDKKWKSYVDFYAEDYLDDNARLLSEKLNGHLDLAIIIYGKRGIKEAFWWIEQEVPALEGIKPLDCLQTPELLNRLRECVMRMP</sequence>
<evidence type="ECO:0000313" key="1">
    <source>
        <dbReference type="EMBL" id="QKJ85717.1"/>
    </source>
</evidence>
<dbReference type="Proteomes" id="UP000505325">
    <property type="component" value="Chromosome"/>
</dbReference>
<dbReference type="RefSeq" id="WP_173632779.1">
    <property type="nucleotide sequence ID" value="NZ_CP054212.1"/>
</dbReference>
<protein>
    <recommendedName>
        <fullName evidence="3">DUF2384 domain-containing protein</fullName>
    </recommendedName>
</protein>
<dbReference type="KEGG" id="pmak:PMPD1_0745"/>
<proteinExistence type="predicted"/>
<organism evidence="1 2">
    <name type="scientific">Paramixta manurensis</name>
    <dbReference type="NCBI Taxonomy" id="2740817"/>
    <lineage>
        <taxon>Bacteria</taxon>
        <taxon>Pseudomonadati</taxon>
        <taxon>Pseudomonadota</taxon>
        <taxon>Gammaproteobacteria</taxon>
        <taxon>Enterobacterales</taxon>
        <taxon>Erwiniaceae</taxon>
        <taxon>Paramixta</taxon>
    </lineage>
</organism>